<dbReference type="EMBL" id="BMFW01000036">
    <property type="protein sequence ID" value="GGI01597.1"/>
    <property type="molecule type" value="Genomic_DNA"/>
</dbReference>
<dbReference type="Proteomes" id="UP000643279">
    <property type="component" value="Unassembled WGS sequence"/>
</dbReference>
<reference evidence="2" key="1">
    <citation type="journal article" date="2019" name="Int. J. Syst. Evol. Microbiol.">
        <title>The Global Catalogue of Microorganisms (GCM) 10K type strain sequencing project: providing services to taxonomists for standard genome sequencing and annotation.</title>
        <authorList>
            <consortium name="The Broad Institute Genomics Platform"/>
            <consortium name="The Broad Institute Genome Sequencing Center for Infectious Disease"/>
            <person name="Wu L."/>
            <person name="Ma J."/>
        </authorList>
    </citation>
    <scope>NUCLEOTIDE SEQUENCE [LARGE SCALE GENOMIC DNA]</scope>
    <source>
        <strain evidence="2">CGMCC 1.12778</strain>
    </source>
</reference>
<name>A0ABQ2B0D6_9MICC</name>
<keyword evidence="2" id="KW-1185">Reference proteome</keyword>
<evidence type="ECO:0000313" key="1">
    <source>
        <dbReference type="EMBL" id="GGI01597.1"/>
    </source>
</evidence>
<gene>
    <name evidence="1" type="ORF">GCM10007170_41400</name>
</gene>
<proteinExistence type="predicted"/>
<organism evidence="1 2">
    <name type="scientific">Arthrobacter liuii</name>
    <dbReference type="NCBI Taxonomy" id="1476996"/>
    <lineage>
        <taxon>Bacteria</taxon>
        <taxon>Bacillati</taxon>
        <taxon>Actinomycetota</taxon>
        <taxon>Actinomycetes</taxon>
        <taxon>Micrococcales</taxon>
        <taxon>Micrococcaceae</taxon>
        <taxon>Arthrobacter</taxon>
    </lineage>
</organism>
<accession>A0ABQ2B0D6</accession>
<evidence type="ECO:0000313" key="2">
    <source>
        <dbReference type="Proteomes" id="UP000643279"/>
    </source>
</evidence>
<sequence length="61" mass="6015">MKGFIKGDHCIIVNAAGSKGWAAGAGFAQESRRIGTIAGETGNVRGRLPLGSSVASAVTGG</sequence>
<protein>
    <submittedName>
        <fullName evidence="1">Uncharacterized protein</fullName>
    </submittedName>
</protein>
<comment type="caution">
    <text evidence="1">The sequence shown here is derived from an EMBL/GenBank/DDBJ whole genome shotgun (WGS) entry which is preliminary data.</text>
</comment>